<name>A0AAU6MX96_9CAUD</name>
<evidence type="ECO:0000313" key="1">
    <source>
        <dbReference type="EMBL" id="WVX90690.1"/>
    </source>
</evidence>
<dbReference type="EMBL" id="OR885926">
    <property type="protein sequence ID" value="WVX90690.1"/>
    <property type="molecule type" value="Genomic_DNA"/>
</dbReference>
<reference evidence="1" key="1">
    <citation type="submission" date="2023-11" db="EMBL/GenBank/DDBJ databases">
        <title>Characterization of a newly isolated phage infecting non-aureus staphylococci isolated from bovine mastitis.</title>
        <authorList>
            <person name="Wanecka A."/>
            <person name="Marynowska M."/>
            <person name="Wesolowski W."/>
            <person name="Bloch S."/>
            <person name="Nejman-Falenczyk B."/>
            <person name="Neumann J."/>
            <person name="Krol J."/>
            <person name="Florek M."/>
            <person name="Ulanicki K."/>
            <person name="Napierala A."/>
            <person name="Twardon J."/>
            <person name="Wolska B."/>
            <person name="Porebska J."/>
            <person name="Ziubrzycka A."/>
            <person name="Czeretowicz I."/>
            <person name="Benisz M."/>
        </authorList>
    </citation>
    <scope>NUCLEOTIDE SEQUENCE</scope>
</reference>
<gene>
    <name evidence="1" type="ORF">184DA_84</name>
</gene>
<accession>A0AAU6MX96</accession>
<sequence>MLFLTFTLTVSSYVVVNKSLRLPSNSRGFVITHYKSLWLFKVTTTSQSVDLCQPT</sequence>
<organism evidence="1">
    <name type="scientific">Staphylococcus phage 184DA</name>
    <dbReference type="NCBI Taxonomy" id="3110532"/>
    <lineage>
        <taxon>Viruses</taxon>
        <taxon>Duplodnaviria</taxon>
        <taxon>Heunggongvirae</taxon>
        <taxon>Uroviricota</taxon>
        <taxon>Caudoviricetes</taxon>
    </lineage>
</organism>
<proteinExistence type="predicted"/>
<protein>
    <submittedName>
        <fullName evidence="1">Uncharacterized protein</fullName>
    </submittedName>
</protein>